<dbReference type="Proteomes" id="UP000007800">
    <property type="component" value="Unassembled WGS sequence"/>
</dbReference>
<dbReference type="GO" id="GO:0005634">
    <property type="term" value="C:nucleus"/>
    <property type="evidence" value="ECO:0007669"/>
    <property type="project" value="TreeGrafter"/>
</dbReference>
<name>C5LLI0_PERM5</name>
<evidence type="ECO:0000259" key="1">
    <source>
        <dbReference type="Pfam" id="PF08553"/>
    </source>
</evidence>
<dbReference type="PANTHER" id="PTHR31913">
    <property type="entry name" value="VACUOLAR IMPORT AND DEGRADATION PROTEIN 27"/>
    <property type="match status" value="1"/>
</dbReference>
<dbReference type="OMA" id="KYSVATM"/>
<evidence type="ECO:0000313" key="2">
    <source>
        <dbReference type="EMBL" id="EER02413.1"/>
    </source>
</evidence>
<dbReference type="Pfam" id="PF08553">
    <property type="entry name" value="VID27"/>
    <property type="match status" value="1"/>
</dbReference>
<dbReference type="AlphaFoldDB" id="C5LLI0"/>
<gene>
    <name evidence="2" type="ORF">Pmar_PMAR016781</name>
</gene>
<dbReference type="GeneID" id="9047254"/>
<dbReference type="RefSeq" id="XP_002769695.1">
    <property type="nucleotide sequence ID" value="XM_002769649.1"/>
</dbReference>
<keyword evidence="3" id="KW-1185">Reference proteome</keyword>
<feature type="domain" description="Vacuolar import/degradation Vid27 C-terminal" evidence="1">
    <location>
        <begin position="20"/>
        <end position="81"/>
    </location>
</feature>
<reference evidence="2 3" key="1">
    <citation type="submission" date="2008-07" db="EMBL/GenBank/DDBJ databases">
        <authorList>
            <person name="El-Sayed N."/>
            <person name="Caler E."/>
            <person name="Inman J."/>
            <person name="Amedeo P."/>
            <person name="Hass B."/>
            <person name="Wortman J."/>
        </authorList>
    </citation>
    <scope>NUCLEOTIDE SEQUENCE [LARGE SCALE GENOMIC DNA]</scope>
    <source>
        <strain evidence="3">ATCC 50983 / TXsc</strain>
    </source>
</reference>
<sequence>MSQNAPDLISISITQEDFVKYGLKDINFTPARFECGPSGVEETIVTTTGSLMVTWNLKDVLRGRTHKYSVATMGDYIVATDSAPGVENSTAGNAVLAM</sequence>
<dbReference type="InterPro" id="IPR040458">
    <property type="entry name" value="Vid27"/>
</dbReference>
<proteinExistence type="predicted"/>
<dbReference type="GO" id="GO:0005737">
    <property type="term" value="C:cytoplasm"/>
    <property type="evidence" value="ECO:0007669"/>
    <property type="project" value="TreeGrafter"/>
</dbReference>
<dbReference type="OrthoDB" id="10251113at2759"/>
<dbReference type="InterPro" id="IPR013863">
    <property type="entry name" value="VID27_C"/>
</dbReference>
<dbReference type="PANTHER" id="PTHR31913:SF0">
    <property type="entry name" value="VACUOLAR IMPORT AND DEGRADATION PROTEIN 27"/>
    <property type="match status" value="1"/>
</dbReference>
<protein>
    <recommendedName>
        <fullName evidence="1">Vacuolar import/degradation Vid27 C-terminal domain-containing protein</fullName>
    </recommendedName>
</protein>
<organism evidence="3">
    <name type="scientific">Perkinsus marinus (strain ATCC 50983 / TXsc)</name>
    <dbReference type="NCBI Taxonomy" id="423536"/>
    <lineage>
        <taxon>Eukaryota</taxon>
        <taxon>Sar</taxon>
        <taxon>Alveolata</taxon>
        <taxon>Perkinsozoa</taxon>
        <taxon>Perkinsea</taxon>
        <taxon>Perkinsida</taxon>
        <taxon>Perkinsidae</taxon>
        <taxon>Perkinsus</taxon>
    </lineage>
</organism>
<dbReference type="InParanoid" id="C5LLI0"/>
<evidence type="ECO:0000313" key="3">
    <source>
        <dbReference type="Proteomes" id="UP000007800"/>
    </source>
</evidence>
<dbReference type="EMBL" id="GG683179">
    <property type="protein sequence ID" value="EER02413.1"/>
    <property type="molecule type" value="Genomic_DNA"/>
</dbReference>
<accession>C5LLI0</accession>